<proteinExistence type="predicted"/>
<evidence type="ECO:0000313" key="2">
    <source>
        <dbReference type="EMBL" id="HIZ42217.1"/>
    </source>
</evidence>
<evidence type="ECO:0000259" key="1">
    <source>
        <dbReference type="Pfam" id="PF00126"/>
    </source>
</evidence>
<gene>
    <name evidence="2" type="ORF">H9811_06620</name>
</gene>
<dbReference type="InterPro" id="IPR051815">
    <property type="entry name" value="Molybdate_resp_trans_reg"/>
</dbReference>
<organism evidence="2 3">
    <name type="scientific">Candidatus Gemmiger excrementigallinarum</name>
    <dbReference type="NCBI Taxonomy" id="2838609"/>
    <lineage>
        <taxon>Bacteria</taxon>
        <taxon>Bacillati</taxon>
        <taxon>Bacillota</taxon>
        <taxon>Clostridia</taxon>
        <taxon>Eubacteriales</taxon>
        <taxon>Gemmiger</taxon>
    </lineage>
</organism>
<dbReference type="Pfam" id="PF00126">
    <property type="entry name" value="HTH_1"/>
    <property type="match status" value="1"/>
</dbReference>
<comment type="caution">
    <text evidence="2">The sequence shown here is derived from an EMBL/GenBank/DDBJ whole genome shotgun (WGS) entry which is preliminary data.</text>
</comment>
<reference evidence="2" key="2">
    <citation type="submission" date="2021-04" db="EMBL/GenBank/DDBJ databases">
        <authorList>
            <person name="Gilroy R."/>
        </authorList>
    </citation>
    <scope>NUCLEOTIDE SEQUENCE</scope>
    <source>
        <strain evidence="2">ChiSxjej1B13-11774</strain>
    </source>
</reference>
<sequence length="280" mass="30093">MTRNAVFVITGAPCTGKSTLAAWLCRRLPQPVAGLRTLCTGRCEAGALFSLQNLADGTVTPVTQREAGQVTTLYTVWNSNGAGVLQAALRGESGTILVDEALPPDPHCPAWNEALAAVLAGERPVVLTTAKETLPALLALCGDRAAQCLDLDETGPENLRAALADILPVPLHAGVSVRLFREEKCFGTGPMQLLELVGRTGSLHKAAAAMGMAYSKAWKMLGELERQWGFAMLERRPGGTGGGGSLLTPRAWELLRRYRALQWETEHAARQAFTRWFGDF</sequence>
<dbReference type="InterPro" id="IPR000847">
    <property type="entry name" value="LysR_HTH_N"/>
</dbReference>
<dbReference type="Proteomes" id="UP000824048">
    <property type="component" value="Unassembled WGS sequence"/>
</dbReference>
<dbReference type="EMBL" id="DXBP01000044">
    <property type="protein sequence ID" value="HIZ42217.1"/>
    <property type="molecule type" value="Genomic_DNA"/>
</dbReference>
<feature type="domain" description="HTH lysR-type" evidence="1">
    <location>
        <begin position="191"/>
        <end position="239"/>
    </location>
</feature>
<name>A0A9D2JAL6_9FIRM</name>
<dbReference type="Gene3D" id="1.10.10.10">
    <property type="entry name" value="Winged helix-like DNA-binding domain superfamily/Winged helix DNA-binding domain"/>
    <property type="match status" value="1"/>
</dbReference>
<dbReference type="SUPFAM" id="SSF52540">
    <property type="entry name" value="P-loop containing nucleoside triphosphate hydrolases"/>
    <property type="match status" value="2"/>
</dbReference>
<dbReference type="SUPFAM" id="SSF46785">
    <property type="entry name" value="Winged helix' DNA-binding domain"/>
    <property type="match status" value="1"/>
</dbReference>
<dbReference type="PANTHER" id="PTHR30432:SF1">
    <property type="entry name" value="DNA-BINDING TRANSCRIPTIONAL DUAL REGULATOR MODE"/>
    <property type="match status" value="1"/>
</dbReference>
<accession>A0A9D2JAL6</accession>
<dbReference type="InterPro" id="IPR036390">
    <property type="entry name" value="WH_DNA-bd_sf"/>
</dbReference>
<dbReference type="PANTHER" id="PTHR30432">
    <property type="entry name" value="TRANSCRIPTIONAL REGULATOR MODE"/>
    <property type="match status" value="1"/>
</dbReference>
<dbReference type="GO" id="GO:0003700">
    <property type="term" value="F:DNA-binding transcription factor activity"/>
    <property type="evidence" value="ECO:0007669"/>
    <property type="project" value="InterPro"/>
</dbReference>
<dbReference type="InterPro" id="IPR027417">
    <property type="entry name" value="P-loop_NTPase"/>
</dbReference>
<dbReference type="Gene3D" id="3.40.50.300">
    <property type="entry name" value="P-loop containing nucleotide triphosphate hydrolases"/>
    <property type="match status" value="1"/>
</dbReference>
<dbReference type="AlphaFoldDB" id="A0A9D2JAL6"/>
<protein>
    <submittedName>
        <fullName evidence="2">LysR family transcriptional regulator</fullName>
    </submittedName>
</protein>
<evidence type="ECO:0000313" key="3">
    <source>
        <dbReference type="Proteomes" id="UP000824048"/>
    </source>
</evidence>
<reference evidence="2" key="1">
    <citation type="journal article" date="2021" name="PeerJ">
        <title>Extensive microbial diversity within the chicken gut microbiome revealed by metagenomics and culture.</title>
        <authorList>
            <person name="Gilroy R."/>
            <person name="Ravi A."/>
            <person name="Getino M."/>
            <person name="Pursley I."/>
            <person name="Horton D.L."/>
            <person name="Alikhan N.F."/>
            <person name="Baker D."/>
            <person name="Gharbi K."/>
            <person name="Hall N."/>
            <person name="Watson M."/>
            <person name="Adriaenssens E.M."/>
            <person name="Foster-Nyarko E."/>
            <person name="Jarju S."/>
            <person name="Secka A."/>
            <person name="Antonio M."/>
            <person name="Oren A."/>
            <person name="Chaudhuri R.R."/>
            <person name="La Ragione R."/>
            <person name="Hildebrand F."/>
            <person name="Pallen M.J."/>
        </authorList>
    </citation>
    <scope>NUCLEOTIDE SEQUENCE</scope>
    <source>
        <strain evidence="2">ChiSxjej1B13-11774</strain>
    </source>
</reference>
<dbReference type="InterPro" id="IPR036388">
    <property type="entry name" value="WH-like_DNA-bd_sf"/>
</dbReference>